<dbReference type="AlphaFoldDB" id="A0A1Y2AN09"/>
<dbReference type="Proteomes" id="UP000193642">
    <property type="component" value="Unassembled WGS sequence"/>
</dbReference>
<evidence type="ECO:0000313" key="3">
    <source>
        <dbReference type="EMBL" id="ORY23886.1"/>
    </source>
</evidence>
<dbReference type="EMBL" id="MCGO01000154">
    <property type="protein sequence ID" value="ORY23886.1"/>
    <property type="molecule type" value="Genomic_DNA"/>
</dbReference>
<feature type="compositionally biased region" description="Basic and acidic residues" evidence="1">
    <location>
        <begin position="208"/>
        <end position="218"/>
    </location>
</feature>
<reference evidence="3 4" key="1">
    <citation type="submission" date="2016-07" db="EMBL/GenBank/DDBJ databases">
        <title>Pervasive Adenine N6-methylation of Active Genes in Fungi.</title>
        <authorList>
            <consortium name="DOE Joint Genome Institute"/>
            <person name="Mondo S.J."/>
            <person name="Dannebaum R.O."/>
            <person name="Kuo R.C."/>
            <person name="Labutti K."/>
            <person name="Haridas S."/>
            <person name="Kuo A."/>
            <person name="Salamov A."/>
            <person name="Ahrendt S.R."/>
            <person name="Lipzen A."/>
            <person name="Sullivan W."/>
            <person name="Andreopoulos W.B."/>
            <person name="Clum A."/>
            <person name="Lindquist E."/>
            <person name="Daum C."/>
            <person name="Ramamoorthy G.K."/>
            <person name="Gryganskyi A."/>
            <person name="Culley D."/>
            <person name="Magnuson J.K."/>
            <person name="James T.Y."/>
            <person name="O'Malley M.A."/>
            <person name="Stajich J.E."/>
            <person name="Spatafora J.W."/>
            <person name="Visel A."/>
            <person name="Grigoriev I.V."/>
        </authorList>
    </citation>
    <scope>NUCLEOTIDE SEQUENCE [LARGE SCALE GENOMIC DNA]</scope>
    <source>
        <strain evidence="3 4">JEL800</strain>
    </source>
</reference>
<evidence type="ECO:0000256" key="1">
    <source>
        <dbReference type="SAM" id="MobiDB-lite"/>
    </source>
</evidence>
<organism evidence="3 4">
    <name type="scientific">Rhizoclosmatium globosum</name>
    <dbReference type="NCBI Taxonomy" id="329046"/>
    <lineage>
        <taxon>Eukaryota</taxon>
        <taxon>Fungi</taxon>
        <taxon>Fungi incertae sedis</taxon>
        <taxon>Chytridiomycota</taxon>
        <taxon>Chytridiomycota incertae sedis</taxon>
        <taxon>Chytridiomycetes</taxon>
        <taxon>Chytridiales</taxon>
        <taxon>Chytriomycetaceae</taxon>
        <taxon>Rhizoclosmatium</taxon>
    </lineage>
</organism>
<dbReference type="InterPro" id="IPR007461">
    <property type="entry name" value="Ysc84_actin-binding"/>
</dbReference>
<dbReference type="STRING" id="329046.A0A1Y2AN09"/>
<gene>
    <name evidence="3" type="ORF">BCR33DRAFT_727858</name>
</gene>
<sequence>MLDLAADCHKATTILDSFRTEHGIIIPDAILKNAKGVAVLSVIKAGLGLSGRHGTGVVVARLADGSWSAPSAIVTTGFGVGHQLGAQLTDFVIVLNTDEAVASFTKPHNFTAGANLSIAAGPFGASVEAGGQINSEAAAPIYSYSRSQGLFAGASMEFGAISERKEVNAQAYGIDISAQQILEGFVPRPEYAMELYLALDMTVTPHEKESVPLAFKKEDEEEEQDVPLAKKGGAPSA</sequence>
<dbReference type="PANTHER" id="PTHR15629">
    <property type="entry name" value="SH3YL1 PROTEIN"/>
    <property type="match status" value="1"/>
</dbReference>
<protein>
    <submittedName>
        <fullName evidence="3">DUF500-domain-containing protein</fullName>
    </submittedName>
</protein>
<comment type="caution">
    <text evidence="3">The sequence shown here is derived from an EMBL/GenBank/DDBJ whole genome shotgun (WGS) entry which is preliminary data.</text>
</comment>
<dbReference type="InterPro" id="IPR051702">
    <property type="entry name" value="SH3_domain_YSC84-like"/>
</dbReference>
<feature type="region of interest" description="Disordered" evidence="1">
    <location>
        <begin position="208"/>
        <end position="237"/>
    </location>
</feature>
<name>A0A1Y2AN09_9FUNG</name>
<feature type="domain" description="Ysc84 actin-binding" evidence="2">
    <location>
        <begin position="77"/>
        <end position="200"/>
    </location>
</feature>
<accession>A0A1Y2AN09</accession>
<proteinExistence type="predicted"/>
<evidence type="ECO:0000259" key="2">
    <source>
        <dbReference type="Pfam" id="PF04366"/>
    </source>
</evidence>
<dbReference type="PANTHER" id="PTHR15629:SF2">
    <property type="entry name" value="SH3 DOMAIN-CONTAINING YSC84-LIKE PROTEIN 1"/>
    <property type="match status" value="1"/>
</dbReference>
<dbReference type="GO" id="GO:0035091">
    <property type="term" value="F:phosphatidylinositol binding"/>
    <property type="evidence" value="ECO:0007669"/>
    <property type="project" value="TreeGrafter"/>
</dbReference>
<dbReference type="OrthoDB" id="443981at2759"/>
<keyword evidence="4" id="KW-1185">Reference proteome</keyword>
<evidence type="ECO:0000313" key="4">
    <source>
        <dbReference type="Proteomes" id="UP000193642"/>
    </source>
</evidence>
<dbReference type="Pfam" id="PF04366">
    <property type="entry name" value="Ysc84"/>
    <property type="match status" value="1"/>
</dbReference>